<feature type="region of interest" description="Disordered" evidence="1">
    <location>
        <begin position="213"/>
        <end position="304"/>
    </location>
</feature>
<comment type="caution">
    <text evidence="2">The sequence shown here is derived from an EMBL/GenBank/DDBJ whole genome shotgun (WGS) entry which is preliminary data.</text>
</comment>
<reference evidence="2" key="1">
    <citation type="submission" date="2020-08" db="EMBL/GenBank/DDBJ databases">
        <title>Multicomponent nature underlies the extraordinary mechanical properties of spider dragline silk.</title>
        <authorList>
            <person name="Kono N."/>
            <person name="Nakamura H."/>
            <person name="Mori M."/>
            <person name="Yoshida Y."/>
            <person name="Ohtoshi R."/>
            <person name="Malay A.D."/>
            <person name="Moran D.A.P."/>
            <person name="Tomita M."/>
            <person name="Numata K."/>
            <person name="Arakawa K."/>
        </authorList>
    </citation>
    <scope>NUCLEOTIDE SEQUENCE</scope>
</reference>
<dbReference type="EMBL" id="BMAW01040139">
    <property type="protein sequence ID" value="GFU58453.1"/>
    <property type="molecule type" value="Genomic_DNA"/>
</dbReference>
<evidence type="ECO:0000313" key="3">
    <source>
        <dbReference type="Proteomes" id="UP000887013"/>
    </source>
</evidence>
<name>A0A8X6QYU4_NEPPI</name>
<evidence type="ECO:0000256" key="1">
    <source>
        <dbReference type="SAM" id="MobiDB-lite"/>
    </source>
</evidence>
<feature type="compositionally biased region" description="Basic and acidic residues" evidence="1">
    <location>
        <begin position="264"/>
        <end position="281"/>
    </location>
</feature>
<sequence>MEKKHHFVCYPSGFYVSKGKGLRLLKTQGRHRNDIGHLSLTEFERRHIATKIASKIPFVEILDEIRDSVTDSKLERIHLLTKKDLYNIENCFNIDSNAIKHKDDGTSVDAWVNEMENKNDSCILFYKPQGCQQLKLGTDLVCGHIEKLFEETRRNTKIQQDRWVKYYNKRTLEVEVDVKEKDLVLVQTHPMRSGSKRIANQVQIYHARERDEGVVETDGLNGEGSRTDQVETEGSKGLAREETSKKEHWRGKRVRNKGSTESCNIKDRRLQSKKMTGREAADLNQVLFGRSSPGPPRGTTDNHR</sequence>
<accession>A0A8X6QYU4</accession>
<evidence type="ECO:0000313" key="2">
    <source>
        <dbReference type="EMBL" id="GFU58453.1"/>
    </source>
</evidence>
<dbReference type="OrthoDB" id="6426693at2759"/>
<organism evidence="2 3">
    <name type="scientific">Nephila pilipes</name>
    <name type="common">Giant wood spider</name>
    <name type="synonym">Nephila maculata</name>
    <dbReference type="NCBI Taxonomy" id="299642"/>
    <lineage>
        <taxon>Eukaryota</taxon>
        <taxon>Metazoa</taxon>
        <taxon>Ecdysozoa</taxon>
        <taxon>Arthropoda</taxon>
        <taxon>Chelicerata</taxon>
        <taxon>Arachnida</taxon>
        <taxon>Araneae</taxon>
        <taxon>Araneomorphae</taxon>
        <taxon>Entelegynae</taxon>
        <taxon>Araneoidea</taxon>
        <taxon>Nephilidae</taxon>
        <taxon>Nephila</taxon>
    </lineage>
</organism>
<protein>
    <submittedName>
        <fullName evidence="2">Uncharacterized protein</fullName>
    </submittedName>
</protein>
<proteinExistence type="predicted"/>
<dbReference type="Proteomes" id="UP000887013">
    <property type="component" value="Unassembled WGS sequence"/>
</dbReference>
<keyword evidence="3" id="KW-1185">Reference proteome</keyword>
<dbReference type="AlphaFoldDB" id="A0A8X6QYU4"/>
<feature type="compositionally biased region" description="Basic residues" evidence="1">
    <location>
        <begin position="247"/>
        <end position="256"/>
    </location>
</feature>
<gene>
    <name evidence="2" type="primary">TcasGA2_TC031918</name>
    <name evidence="2" type="ORF">NPIL_323141</name>
</gene>